<dbReference type="RefSeq" id="WP_316019018.1">
    <property type="nucleotide sequence ID" value="NZ_JAWDID010000021.1"/>
</dbReference>
<dbReference type="Proteomes" id="UP001254257">
    <property type="component" value="Unassembled WGS sequence"/>
</dbReference>
<evidence type="ECO:0000313" key="4">
    <source>
        <dbReference type="Proteomes" id="UP001254257"/>
    </source>
</evidence>
<dbReference type="NCBIfam" id="TIGR02098">
    <property type="entry name" value="MJ0042_CXXC"/>
    <property type="match status" value="1"/>
</dbReference>
<accession>A0ABU3S8R3</accession>
<proteinExistence type="predicted"/>
<organism evidence="3 4">
    <name type="scientific">Bosea rubneri</name>
    <dbReference type="NCBI Taxonomy" id="3075434"/>
    <lineage>
        <taxon>Bacteria</taxon>
        <taxon>Pseudomonadati</taxon>
        <taxon>Pseudomonadota</taxon>
        <taxon>Alphaproteobacteria</taxon>
        <taxon>Hyphomicrobiales</taxon>
        <taxon>Boseaceae</taxon>
        <taxon>Bosea</taxon>
    </lineage>
</organism>
<dbReference type="Pfam" id="PF13717">
    <property type="entry name" value="Zn_ribbon_4"/>
    <property type="match status" value="1"/>
</dbReference>
<dbReference type="EMBL" id="JAWDID010000021">
    <property type="protein sequence ID" value="MDU0341182.1"/>
    <property type="molecule type" value="Genomic_DNA"/>
</dbReference>
<dbReference type="Pfam" id="PF11906">
    <property type="entry name" value="DUF3426"/>
    <property type="match status" value="1"/>
</dbReference>
<dbReference type="InterPro" id="IPR021834">
    <property type="entry name" value="DUF3426"/>
</dbReference>
<reference evidence="3 4" key="1">
    <citation type="submission" date="2023-09" db="EMBL/GenBank/DDBJ databases">
        <title>Whole genome shotgun sequencing (WGS) of Bosea sp. ZW T0_25, isolated from stored onions (Allium cepa).</title>
        <authorList>
            <person name="Stoll D.A."/>
            <person name="Huch M."/>
        </authorList>
    </citation>
    <scope>NUCLEOTIDE SEQUENCE [LARGE SCALE GENOMIC DNA]</scope>
    <source>
        <strain evidence="3 4">ZW T0_25</strain>
    </source>
</reference>
<sequence length="284" mass="30526">MLIVCPSCASRYELDEAKIGPSGRKVRCASCQTAWQVEAPAPLSPIVEQEPDEPQPAIDAIAEQEFPSAPSEDETNALLAEELRRAAQIEESVSALAAERNDAVAPTPAKPRRQAKPHKQTRAKGWMAAIRSPSRLPVSTPAAIVLAGLGLLGLALWQRNAVVRTVPQFAALYEKLGLPINLRGLAFSAVESELVQDTQGRFLVVEGDVTNIARTKTKLPPITVAVKDEAGQVLYTWTAEPPRPVLEPAELVRFRARLAAPPENGRSVQVRFGAAAQATLANAN</sequence>
<evidence type="ECO:0000256" key="1">
    <source>
        <dbReference type="SAM" id="MobiDB-lite"/>
    </source>
</evidence>
<protein>
    <submittedName>
        <fullName evidence="3">DUF3426 domain-containing protein</fullName>
    </submittedName>
</protein>
<evidence type="ECO:0000313" key="3">
    <source>
        <dbReference type="EMBL" id="MDU0341182.1"/>
    </source>
</evidence>
<dbReference type="InterPro" id="IPR011723">
    <property type="entry name" value="Znf/thioredoxin_put"/>
</dbReference>
<comment type="caution">
    <text evidence="3">The sequence shown here is derived from an EMBL/GenBank/DDBJ whole genome shotgun (WGS) entry which is preliminary data.</text>
</comment>
<feature type="region of interest" description="Disordered" evidence="1">
    <location>
        <begin position="98"/>
        <end position="124"/>
    </location>
</feature>
<feature type="domain" description="Zinc finger/thioredoxin putative" evidence="2">
    <location>
        <begin position="1"/>
        <end position="35"/>
    </location>
</feature>
<keyword evidence="4" id="KW-1185">Reference proteome</keyword>
<evidence type="ECO:0000259" key="2">
    <source>
        <dbReference type="Pfam" id="PF13717"/>
    </source>
</evidence>
<gene>
    <name evidence="3" type="ORF">RKE40_14890</name>
</gene>
<feature type="compositionally biased region" description="Basic residues" evidence="1">
    <location>
        <begin position="110"/>
        <end position="122"/>
    </location>
</feature>
<name>A0ABU3S8R3_9HYPH</name>